<dbReference type="InterPro" id="IPR047176">
    <property type="entry name" value="FRMD4A/B"/>
</dbReference>
<proteinExistence type="predicted"/>
<dbReference type="PANTHER" id="PTHR46079:SF2">
    <property type="entry name" value="FERM DOMAIN-CONTAINING PROTEIN"/>
    <property type="match status" value="1"/>
</dbReference>
<evidence type="ECO:0000256" key="3">
    <source>
        <dbReference type="ARBA" id="ARBA00023054"/>
    </source>
</evidence>
<evidence type="ECO:0000313" key="6">
    <source>
        <dbReference type="Proteomes" id="UP000479000"/>
    </source>
</evidence>
<dbReference type="PANTHER" id="PTHR46079">
    <property type="entry name" value="FERM DOMAIN-CONTAINING PROTEIN 4"/>
    <property type="match status" value="1"/>
</dbReference>
<name>A0A6H5G4C7_9HEMI</name>
<keyword evidence="2" id="KW-0963">Cytoplasm</keyword>
<evidence type="ECO:0000313" key="5">
    <source>
        <dbReference type="EMBL" id="CAA9996878.1"/>
    </source>
</evidence>
<evidence type="ECO:0000256" key="2">
    <source>
        <dbReference type="ARBA" id="ARBA00022490"/>
    </source>
</evidence>
<evidence type="ECO:0000256" key="1">
    <source>
        <dbReference type="ARBA" id="ARBA00004496"/>
    </source>
</evidence>
<dbReference type="InterPro" id="IPR021774">
    <property type="entry name" value="CUPID"/>
</dbReference>
<feature type="domain" description="Cytohesin Ubiquitin Protein Inducing" evidence="4">
    <location>
        <begin position="23"/>
        <end position="111"/>
    </location>
</feature>
<protein>
    <recommendedName>
        <fullName evidence="4">Cytohesin Ubiquitin Protein Inducing domain-containing protein</fullName>
    </recommendedName>
</protein>
<dbReference type="GO" id="GO:0005737">
    <property type="term" value="C:cytoplasm"/>
    <property type="evidence" value="ECO:0007669"/>
    <property type="project" value="UniProtKB-SubCell"/>
</dbReference>
<sequence length="356" mass="40785">APPGRGPHPRDGSVCRIVTETTIRILHVENVQPKSTHEHPVEAMLKLQYRKDMLENRLKEKCTELMQLCKKEYELTGVVPMEAPDDFGGSPPKIRRRIATMFPYDGELLKQLSQPVRFAGNLLPQTDPRHDEPCFSRHVLRWHALRRRCFDRNNGHRTASFPTNGSSGISSYKNACDLYHAGKKYILLHLERQCIEYLSEHLEKENAIQIYEFAQFHGEDELERNAVKINLQKRGEEGVYKENLMVKVGLAFKEDHFAEESLLRTVPYNSTAQVMLPYPPLLQPGVQYAVHVFLCSPGVYPLGNHTTLTCKHTNLELEFVSHASWEQCHPWNTTVLSSLIFTDVVETDDAKVNADE</sequence>
<keyword evidence="3" id="KW-0175">Coiled coil</keyword>
<gene>
    <name evidence="5" type="ORF">NTEN_LOCUS3277</name>
</gene>
<dbReference type="InterPro" id="IPR011333">
    <property type="entry name" value="SKP1/BTB/POZ_sf"/>
</dbReference>
<dbReference type="AlphaFoldDB" id="A0A6H5G4C7"/>
<evidence type="ECO:0000259" key="4">
    <source>
        <dbReference type="Pfam" id="PF11819"/>
    </source>
</evidence>
<dbReference type="Proteomes" id="UP000479000">
    <property type="component" value="Unassembled WGS sequence"/>
</dbReference>
<feature type="non-terminal residue" evidence="5">
    <location>
        <position position="1"/>
    </location>
</feature>
<comment type="subcellular location">
    <subcellularLocation>
        <location evidence="1">Cytoplasm</location>
    </subcellularLocation>
</comment>
<reference evidence="5 6" key="1">
    <citation type="submission" date="2020-02" db="EMBL/GenBank/DDBJ databases">
        <authorList>
            <person name="Ferguson B K."/>
        </authorList>
    </citation>
    <scope>NUCLEOTIDE SEQUENCE [LARGE SCALE GENOMIC DNA]</scope>
</reference>
<dbReference type="Pfam" id="PF11819">
    <property type="entry name" value="CUPID"/>
    <property type="match status" value="1"/>
</dbReference>
<organism evidence="5 6">
    <name type="scientific">Nesidiocoris tenuis</name>
    <dbReference type="NCBI Taxonomy" id="355587"/>
    <lineage>
        <taxon>Eukaryota</taxon>
        <taxon>Metazoa</taxon>
        <taxon>Ecdysozoa</taxon>
        <taxon>Arthropoda</taxon>
        <taxon>Hexapoda</taxon>
        <taxon>Insecta</taxon>
        <taxon>Pterygota</taxon>
        <taxon>Neoptera</taxon>
        <taxon>Paraneoptera</taxon>
        <taxon>Hemiptera</taxon>
        <taxon>Heteroptera</taxon>
        <taxon>Panheteroptera</taxon>
        <taxon>Cimicomorpha</taxon>
        <taxon>Miridae</taxon>
        <taxon>Dicyphina</taxon>
        <taxon>Nesidiocoris</taxon>
    </lineage>
</organism>
<accession>A0A6H5G4C7</accession>
<dbReference type="Gene3D" id="3.30.710.10">
    <property type="entry name" value="Potassium Channel Kv1.1, Chain A"/>
    <property type="match status" value="1"/>
</dbReference>
<keyword evidence="6" id="KW-1185">Reference proteome</keyword>
<dbReference type="OrthoDB" id="6605118at2759"/>
<dbReference type="GO" id="GO:0090162">
    <property type="term" value="P:establishment of epithelial cell polarity"/>
    <property type="evidence" value="ECO:0007669"/>
    <property type="project" value="InterPro"/>
</dbReference>
<dbReference type="EMBL" id="CADCXU010005140">
    <property type="protein sequence ID" value="CAA9996878.1"/>
    <property type="molecule type" value="Genomic_DNA"/>
</dbReference>